<sequence>MAADYEDYQGELEVIDEGEDLGSSVAPSDSITPVIIILTTIFTIIGMLLIGWELFSVYDGQGNPGRADSALIQIKLK</sequence>
<dbReference type="EMBL" id="AP019860">
    <property type="protein sequence ID" value="BBM83219.1"/>
    <property type="molecule type" value="Genomic_DNA"/>
</dbReference>
<evidence type="ECO:0000313" key="3">
    <source>
        <dbReference type="Proteomes" id="UP000326354"/>
    </source>
</evidence>
<dbReference type="KEGG" id="uam:UABAM_01570"/>
<name>A0A5S9IJW0_UABAM</name>
<dbReference type="AlphaFoldDB" id="A0A5S9IJW0"/>
<keyword evidence="1" id="KW-0472">Membrane</keyword>
<organism evidence="2 3">
    <name type="scientific">Uabimicrobium amorphum</name>
    <dbReference type="NCBI Taxonomy" id="2596890"/>
    <lineage>
        <taxon>Bacteria</taxon>
        <taxon>Pseudomonadati</taxon>
        <taxon>Planctomycetota</taxon>
        <taxon>Candidatus Uabimicrobiia</taxon>
        <taxon>Candidatus Uabimicrobiales</taxon>
        <taxon>Candidatus Uabimicrobiaceae</taxon>
        <taxon>Candidatus Uabimicrobium</taxon>
    </lineage>
</organism>
<proteinExistence type="predicted"/>
<keyword evidence="3" id="KW-1185">Reference proteome</keyword>
<reference evidence="2 3" key="1">
    <citation type="submission" date="2019-08" db="EMBL/GenBank/DDBJ databases">
        <title>Complete genome sequence of Candidatus Uab amorphum.</title>
        <authorList>
            <person name="Shiratori T."/>
            <person name="Suzuki S."/>
            <person name="Kakizawa Y."/>
            <person name="Ishida K."/>
        </authorList>
    </citation>
    <scope>NUCLEOTIDE SEQUENCE [LARGE SCALE GENOMIC DNA]</scope>
    <source>
        <strain evidence="2 3">SRT547</strain>
    </source>
</reference>
<feature type="transmembrane region" description="Helical" evidence="1">
    <location>
        <begin position="31"/>
        <end position="52"/>
    </location>
</feature>
<evidence type="ECO:0000313" key="2">
    <source>
        <dbReference type="EMBL" id="BBM83219.1"/>
    </source>
</evidence>
<keyword evidence="1" id="KW-1133">Transmembrane helix</keyword>
<evidence type="ECO:0000256" key="1">
    <source>
        <dbReference type="SAM" id="Phobius"/>
    </source>
</evidence>
<accession>A0A5S9IJW0</accession>
<gene>
    <name evidence="2" type="ORF">UABAM_01570</name>
</gene>
<dbReference type="RefSeq" id="WP_151967429.1">
    <property type="nucleotide sequence ID" value="NZ_AP019860.1"/>
</dbReference>
<dbReference type="Proteomes" id="UP000326354">
    <property type="component" value="Chromosome"/>
</dbReference>
<keyword evidence="1" id="KW-0812">Transmembrane</keyword>
<protein>
    <submittedName>
        <fullName evidence="2">Uncharacterized protein</fullName>
    </submittedName>
</protein>